<organism evidence="1 2">
    <name type="scientific">Ensete ventricosum</name>
    <name type="common">Abyssinian banana</name>
    <name type="synonym">Musa ensete</name>
    <dbReference type="NCBI Taxonomy" id="4639"/>
    <lineage>
        <taxon>Eukaryota</taxon>
        <taxon>Viridiplantae</taxon>
        <taxon>Streptophyta</taxon>
        <taxon>Embryophyta</taxon>
        <taxon>Tracheophyta</taxon>
        <taxon>Spermatophyta</taxon>
        <taxon>Magnoliopsida</taxon>
        <taxon>Liliopsida</taxon>
        <taxon>Zingiberales</taxon>
        <taxon>Musaceae</taxon>
        <taxon>Ensete</taxon>
    </lineage>
</organism>
<feature type="non-terminal residue" evidence="1">
    <location>
        <position position="113"/>
    </location>
</feature>
<dbReference type="AlphaFoldDB" id="A0A426X7B3"/>
<dbReference type="EMBL" id="AMZH03025169">
    <property type="protein sequence ID" value="RRT35357.1"/>
    <property type="molecule type" value="Genomic_DNA"/>
</dbReference>
<evidence type="ECO:0000313" key="1">
    <source>
        <dbReference type="EMBL" id="RRT35357.1"/>
    </source>
</evidence>
<comment type="caution">
    <text evidence="1">The sequence shown here is derived from an EMBL/GenBank/DDBJ whole genome shotgun (WGS) entry which is preliminary data.</text>
</comment>
<name>A0A426X7B3_ENSVE</name>
<protein>
    <submittedName>
        <fullName evidence="1">Uncharacterized protein</fullName>
    </submittedName>
</protein>
<accession>A0A426X7B3</accession>
<evidence type="ECO:0000313" key="2">
    <source>
        <dbReference type="Proteomes" id="UP000287651"/>
    </source>
</evidence>
<proteinExistence type="predicted"/>
<reference evidence="1 2" key="1">
    <citation type="journal article" date="2014" name="Agronomy (Basel)">
        <title>A Draft Genome Sequence for Ensete ventricosum, the Drought-Tolerant Tree Against Hunger.</title>
        <authorList>
            <person name="Harrison J."/>
            <person name="Moore K.A."/>
            <person name="Paszkiewicz K."/>
            <person name="Jones T."/>
            <person name="Grant M."/>
            <person name="Ambacheew D."/>
            <person name="Muzemil S."/>
            <person name="Studholme D.J."/>
        </authorList>
    </citation>
    <scope>NUCLEOTIDE SEQUENCE [LARGE SCALE GENOMIC DNA]</scope>
</reference>
<gene>
    <name evidence="1" type="ORF">B296_00052386</name>
</gene>
<sequence length="113" mass="12521">MSYYCLIVHCIHIVFPTLTINLGALGITSGGCVSRSDTRHIVVYSSSKVYLSLMPPTSSFLVSPPVVRGSLAPHNIYLWSLLPLSLLRGRSLTRYGGAYQDRSGCHLRWWIAP</sequence>
<dbReference type="Proteomes" id="UP000287651">
    <property type="component" value="Unassembled WGS sequence"/>
</dbReference>